<dbReference type="SUPFAM" id="SSF51905">
    <property type="entry name" value="FAD/NAD(P)-binding domain"/>
    <property type="match status" value="1"/>
</dbReference>
<evidence type="ECO:0000313" key="8">
    <source>
        <dbReference type="Proteomes" id="UP001172101"/>
    </source>
</evidence>
<dbReference type="Proteomes" id="UP001172101">
    <property type="component" value="Unassembled WGS sequence"/>
</dbReference>
<name>A0AA40A0K7_9PEZI</name>
<dbReference type="InterPro" id="IPR002938">
    <property type="entry name" value="FAD-bd"/>
</dbReference>
<proteinExistence type="inferred from homology"/>
<dbReference type="PRINTS" id="PR00420">
    <property type="entry name" value="RNGMNOXGNASE"/>
</dbReference>
<dbReference type="GeneID" id="85330800"/>
<evidence type="ECO:0000256" key="1">
    <source>
        <dbReference type="ARBA" id="ARBA00007992"/>
    </source>
</evidence>
<keyword evidence="2" id="KW-0285">Flavoprotein</keyword>
<reference evidence="7" key="1">
    <citation type="submission" date="2023-06" db="EMBL/GenBank/DDBJ databases">
        <title>Genome-scale phylogeny and comparative genomics of the fungal order Sordariales.</title>
        <authorList>
            <consortium name="Lawrence Berkeley National Laboratory"/>
            <person name="Hensen N."/>
            <person name="Bonometti L."/>
            <person name="Westerberg I."/>
            <person name="Brannstrom I.O."/>
            <person name="Guillou S."/>
            <person name="Cros-Aarteil S."/>
            <person name="Calhoun S."/>
            <person name="Haridas S."/>
            <person name="Kuo A."/>
            <person name="Mondo S."/>
            <person name="Pangilinan J."/>
            <person name="Riley R."/>
            <person name="LaButti K."/>
            <person name="Andreopoulos B."/>
            <person name="Lipzen A."/>
            <person name="Chen C."/>
            <person name="Yanf M."/>
            <person name="Daum C."/>
            <person name="Ng V."/>
            <person name="Clum A."/>
            <person name="Steindorff A."/>
            <person name="Ohm R."/>
            <person name="Martin F."/>
            <person name="Silar P."/>
            <person name="Natvig D."/>
            <person name="Lalanne C."/>
            <person name="Gautier V."/>
            <person name="Ament-velasquez S.L."/>
            <person name="Kruys A."/>
            <person name="Hutchinson M.I."/>
            <person name="Powell A.J."/>
            <person name="Barry K."/>
            <person name="Miller A.N."/>
            <person name="Grigoriev I.V."/>
            <person name="Debuchy R."/>
            <person name="Gladieux P."/>
            <person name="Thoren M.H."/>
            <person name="Johannesson H."/>
        </authorList>
    </citation>
    <scope>NUCLEOTIDE SEQUENCE</scope>
    <source>
        <strain evidence="7">SMH2392-1A</strain>
    </source>
</reference>
<dbReference type="GO" id="GO:0004497">
    <property type="term" value="F:monooxygenase activity"/>
    <property type="evidence" value="ECO:0007669"/>
    <property type="project" value="UniProtKB-KW"/>
</dbReference>
<keyword evidence="3" id="KW-0274">FAD</keyword>
<comment type="similarity">
    <text evidence="1">Belongs to the paxM FAD-dependent monooxygenase family.</text>
</comment>
<dbReference type="PANTHER" id="PTHR13789">
    <property type="entry name" value="MONOOXYGENASE"/>
    <property type="match status" value="1"/>
</dbReference>
<evidence type="ECO:0000256" key="2">
    <source>
        <dbReference type="ARBA" id="ARBA00022630"/>
    </source>
</evidence>
<keyword evidence="5" id="KW-0503">Monooxygenase</keyword>
<protein>
    <submittedName>
        <fullName evidence="7">Salicylate hydroxylase</fullName>
    </submittedName>
</protein>
<dbReference type="GO" id="GO:0071949">
    <property type="term" value="F:FAD binding"/>
    <property type="evidence" value="ECO:0007669"/>
    <property type="project" value="InterPro"/>
</dbReference>
<dbReference type="AlphaFoldDB" id="A0AA40A0K7"/>
<gene>
    <name evidence="7" type="ORF">B0T26DRAFT_838586</name>
</gene>
<organism evidence="7 8">
    <name type="scientific">Lasiosphaeria miniovina</name>
    <dbReference type="NCBI Taxonomy" id="1954250"/>
    <lineage>
        <taxon>Eukaryota</taxon>
        <taxon>Fungi</taxon>
        <taxon>Dikarya</taxon>
        <taxon>Ascomycota</taxon>
        <taxon>Pezizomycotina</taxon>
        <taxon>Sordariomycetes</taxon>
        <taxon>Sordariomycetidae</taxon>
        <taxon>Sordariales</taxon>
        <taxon>Lasiosphaeriaceae</taxon>
        <taxon>Lasiosphaeria</taxon>
    </lineage>
</organism>
<dbReference type="RefSeq" id="XP_060292172.1">
    <property type="nucleotide sequence ID" value="XM_060447530.1"/>
</dbReference>
<accession>A0AA40A0K7</accession>
<dbReference type="Gene3D" id="3.50.50.60">
    <property type="entry name" value="FAD/NAD(P)-binding domain"/>
    <property type="match status" value="1"/>
</dbReference>
<dbReference type="InterPro" id="IPR050493">
    <property type="entry name" value="FAD-dep_Monooxygenase_BioMet"/>
</dbReference>
<feature type="domain" description="FAD-binding" evidence="6">
    <location>
        <begin position="4"/>
        <end position="361"/>
    </location>
</feature>
<evidence type="ECO:0000256" key="3">
    <source>
        <dbReference type="ARBA" id="ARBA00022827"/>
    </source>
</evidence>
<evidence type="ECO:0000256" key="5">
    <source>
        <dbReference type="ARBA" id="ARBA00023033"/>
    </source>
</evidence>
<keyword evidence="8" id="KW-1185">Reference proteome</keyword>
<evidence type="ECO:0000256" key="4">
    <source>
        <dbReference type="ARBA" id="ARBA00023002"/>
    </source>
</evidence>
<dbReference type="InterPro" id="IPR036188">
    <property type="entry name" value="FAD/NAD-bd_sf"/>
</dbReference>
<dbReference type="EMBL" id="JAUIRO010000007">
    <property type="protein sequence ID" value="KAK0707078.1"/>
    <property type="molecule type" value="Genomic_DNA"/>
</dbReference>
<sequence length="421" mass="44983">MPLQVIIVGAGIGGLSAAVALRQAGHYVKVFEKSQFASEVGAAVALTPNGTRVLDHLGFDWARARADAMVSFEVVDGVTLAGLHRADTSDARTRFGAAFWTIHRVDLHNELMRLAASPSAAGDGTYALHLGARVVSADLVCGSVALEDGSQHVADLVVGADGLRSVVRGVVLGGDGAGSEPTPSGMNAFRFMIPTTELVDDPAFQELMRVKGRGNSVFADPSNETERHMVWYTCRGGTMQNFGGIHETSSDENASVDVKAMMLSEFGHFHPNLVELMRKADRVTDWPLNCHDPLPTFVRGKVALMGDAAHPMLPFGAQGSNQAIEDAGALGELFHGVDSPALVPERLAMFDSVRRLRASRVQTLSRVRLGKEMQVQAQLRQYADPAGRDVPASFVERQVHDYGFDVLSACRGVLGAQAVAS</sequence>
<keyword evidence="4" id="KW-0560">Oxidoreductase</keyword>
<evidence type="ECO:0000259" key="6">
    <source>
        <dbReference type="Pfam" id="PF01494"/>
    </source>
</evidence>
<comment type="caution">
    <text evidence="7">The sequence shown here is derived from an EMBL/GenBank/DDBJ whole genome shotgun (WGS) entry which is preliminary data.</text>
</comment>
<evidence type="ECO:0000313" key="7">
    <source>
        <dbReference type="EMBL" id="KAK0707078.1"/>
    </source>
</evidence>
<dbReference type="Pfam" id="PF01494">
    <property type="entry name" value="FAD_binding_3"/>
    <property type="match status" value="1"/>
</dbReference>
<dbReference type="PANTHER" id="PTHR13789:SF215">
    <property type="entry name" value="FAD-BINDING DOMAIN-CONTAINING PROTEIN-RELATED"/>
    <property type="match status" value="1"/>
</dbReference>
<dbReference type="SUPFAM" id="SSF54373">
    <property type="entry name" value="FAD-linked reductases, C-terminal domain"/>
    <property type="match status" value="1"/>
</dbReference>